<dbReference type="EMBL" id="JAKWFO010000005">
    <property type="protein sequence ID" value="KAI9636756.1"/>
    <property type="molecule type" value="Genomic_DNA"/>
</dbReference>
<dbReference type="InterPro" id="IPR053228">
    <property type="entry name" value="Stereospecific_Lipase"/>
</dbReference>
<dbReference type="RefSeq" id="XP_052946533.1">
    <property type="nucleotide sequence ID" value="XM_053093433.1"/>
</dbReference>
<dbReference type="Gene3D" id="3.40.50.1820">
    <property type="entry name" value="alpha/beta hydrolase"/>
    <property type="match status" value="1"/>
</dbReference>
<comment type="caution">
    <text evidence="2">The sequence shown here is derived from an EMBL/GenBank/DDBJ whole genome shotgun (WGS) entry which is preliminary data.</text>
</comment>
<keyword evidence="3" id="KW-1185">Reference proteome</keyword>
<accession>A0AA38HAN5</accession>
<sequence length="350" mass="37106">MQLLFAVLALASSVLAAPVTPLESRQEAVCSGDGFDAPYSLSCSELASRVEYPLGPVGSKAGGVVFLVHGTGSQGSETWGPGPYLSILPNKGPGYDIAWFNSPSRSLEDAQTTAEYIAYNVLELAKKSKTGKVFVIGHSQGNINIQWALRFFPSIRNKISGFASLAGDFHGTAEGPLLCTTQNLAQGGCAPSVIQQSIGSKYLDAMNAGEGGSALVNTLSLYTIYDDIIQPEVINPTSELNGANNVRVQDLCTPAYATDHFGMTVAAPAFYATLEMLQNGSFDQSKFDAKTHCTYLSDSTIPNPFVVVPGIIKEAALDVLAVTFYGPKVAAEPKLKRYVCEKGSASSYCE</sequence>
<dbReference type="PANTHER" id="PTHR37574">
    <property type="entry name" value="LIPASE B"/>
    <property type="match status" value="1"/>
</dbReference>
<organism evidence="2 3">
    <name type="scientific">Dioszegia hungarica</name>
    <dbReference type="NCBI Taxonomy" id="4972"/>
    <lineage>
        <taxon>Eukaryota</taxon>
        <taxon>Fungi</taxon>
        <taxon>Dikarya</taxon>
        <taxon>Basidiomycota</taxon>
        <taxon>Agaricomycotina</taxon>
        <taxon>Tremellomycetes</taxon>
        <taxon>Tremellales</taxon>
        <taxon>Bulleribasidiaceae</taxon>
        <taxon>Dioszegia</taxon>
    </lineage>
</organism>
<proteinExistence type="predicted"/>
<feature type="chain" id="PRO_5041232971" description="Alpha/beta-hydrolase" evidence="1">
    <location>
        <begin position="17"/>
        <end position="350"/>
    </location>
</feature>
<evidence type="ECO:0000313" key="3">
    <source>
        <dbReference type="Proteomes" id="UP001164286"/>
    </source>
</evidence>
<evidence type="ECO:0008006" key="4">
    <source>
        <dbReference type="Google" id="ProtNLM"/>
    </source>
</evidence>
<feature type="signal peptide" evidence="1">
    <location>
        <begin position="1"/>
        <end position="16"/>
    </location>
</feature>
<dbReference type="InterPro" id="IPR029058">
    <property type="entry name" value="AB_hydrolase_fold"/>
</dbReference>
<dbReference type="AlphaFoldDB" id="A0AA38HAN5"/>
<evidence type="ECO:0000256" key="1">
    <source>
        <dbReference type="SAM" id="SignalP"/>
    </source>
</evidence>
<dbReference type="Proteomes" id="UP001164286">
    <property type="component" value="Unassembled WGS sequence"/>
</dbReference>
<evidence type="ECO:0000313" key="2">
    <source>
        <dbReference type="EMBL" id="KAI9636756.1"/>
    </source>
</evidence>
<name>A0AA38HAN5_9TREE</name>
<protein>
    <recommendedName>
        <fullName evidence="4">Alpha/beta-hydrolase</fullName>
    </recommendedName>
</protein>
<keyword evidence="1" id="KW-0732">Signal</keyword>
<dbReference type="PANTHER" id="PTHR37574:SF1">
    <property type="entry name" value="LIPASE B"/>
    <property type="match status" value="1"/>
</dbReference>
<gene>
    <name evidence="2" type="ORF">MKK02DRAFT_45461</name>
</gene>
<reference evidence="2" key="1">
    <citation type="journal article" date="2022" name="G3 (Bethesda)">
        <title>High quality genome of the basidiomycete yeast Dioszegia hungarica PDD-24b-2 isolated from cloud water.</title>
        <authorList>
            <person name="Jarrige D."/>
            <person name="Haridas S."/>
            <person name="Bleykasten-Grosshans C."/>
            <person name="Joly M."/>
            <person name="Nadalig T."/>
            <person name="Sancelme M."/>
            <person name="Vuilleumier S."/>
            <person name="Grigoriev I.V."/>
            <person name="Amato P."/>
            <person name="Bringel F."/>
        </authorList>
    </citation>
    <scope>NUCLEOTIDE SEQUENCE</scope>
    <source>
        <strain evidence="2">PDD-24b-2</strain>
    </source>
</reference>
<dbReference type="SUPFAM" id="SSF53474">
    <property type="entry name" value="alpha/beta-Hydrolases"/>
    <property type="match status" value="1"/>
</dbReference>
<dbReference type="GeneID" id="77732638"/>